<evidence type="ECO:0000259" key="2">
    <source>
        <dbReference type="PROSITE" id="PS51898"/>
    </source>
</evidence>
<dbReference type="GO" id="GO:0015074">
    <property type="term" value="P:DNA integration"/>
    <property type="evidence" value="ECO:0007669"/>
    <property type="project" value="InterPro"/>
</dbReference>
<evidence type="ECO:0000313" key="3">
    <source>
        <dbReference type="EMBL" id="QKK80355.1"/>
    </source>
</evidence>
<dbReference type="GO" id="GO:0006310">
    <property type="term" value="P:DNA recombination"/>
    <property type="evidence" value="ECO:0007669"/>
    <property type="project" value="UniProtKB-KW"/>
</dbReference>
<feature type="domain" description="Tyr recombinase" evidence="2">
    <location>
        <begin position="1240"/>
        <end position="1447"/>
    </location>
</feature>
<proteinExistence type="predicted"/>
<dbReference type="EMBL" id="CP054301">
    <property type="protein sequence ID" value="QKK80355.1"/>
    <property type="molecule type" value="Genomic_DNA"/>
</dbReference>
<dbReference type="Proteomes" id="UP000509371">
    <property type="component" value="Chromosome"/>
</dbReference>
<keyword evidence="1" id="KW-0233">DNA recombination</keyword>
<dbReference type="GO" id="GO:0003677">
    <property type="term" value="F:DNA binding"/>
    <property type="evidence" value="ECO:0007669"/>
    <property type="project" value="InterPro"/>
</dbReference>
<dbReference type="KEGG" id="mpri:MP3633_1626"/>
<dbReference type="InterPro" id="IPR013762">
    <property type="entry name" value="Integrase-like_cat_sf"/>
</dbReference>
<dbReference type="InterPro" id="IPR002104">
    <property type="entry name" value="Integrase_catalytic"/>
</dbReference>
<reference evidence="3 4" key="1">
    <citation type="submission" date="2020-06" db="EMBL/GenBank/DDBJ databases">
        <authorList>
            <person name="Voronona O.L."/>
            <person name="Aksenova E.I."/>
            <person name="Kunda M.S."/>
            <person name="Semenov A.N."/>
            <person name="Ryzhova N."/>
        </authorList>
    </citation>
    <scope>NUCLEOTIDE SEQUENCE [LARGE SCALE GENOMIC DNA]</scope>
    <source>
        <strain evidence="3 4">MPKMM3633</strain>
    </source>
</reference>
<organism evidence="3 4">
    <name type="scientific">Marinomonas primoryensis</name>
    <dbReference type="NCBI Taxonomy" id="178399"/>
    <lineage>
        <taxon>Bacteria</taxon>
        <taxon>Pseudomonadati</taxon>
        <taxon>Pseudomonadota</taxon>
        <taxon>Gammaproteobacteria</taxon>
        <taxon>Oceanospirillales</taxon>
        <taxon>Oceanospirillaceae</taxon>
        <taxon>Marinomonas</taxon>
    </lineage>
</organism>
<dbReference type="RefSeq" id="WP_176335132.1">
    <property type="nucleotide sequence ID" value="NZ_BAAAEF010000011.1"/>
</dbReference>
<name>A0A859CV25_9GAMM</name>
<sequence>MITRSLLDKALKNISSEFPTPRLQRLGRVLLCTYFTKSRDTEVNKALDESNILPDSDYKTALIQSHGICENKISQFPLLSLLSLEANLHAEADQITVHKLKTSIFYGSVSDKSVFNFITLSEAAKEIRLILSSTAYVSKIKLIPKQLTTIATLDYFCSEIIGQYTVSNAYLRMVRNGWNFCANYKEEQPFQNITKIRKRRPDSDVTVFVHVTPFPFVGNDLDVEDAPEVDTIELEPDAISPAVRAEREIFRNQILTTKEQFGLSFVSYRLSPLELNKTVLWINTAKPSASSALAFLTMLTSLKLHEVLGLHIARSESDNDAFNQLDTCYGIIDLESGVYWRKELDICDSYQPSEADIKWLMHHSSWLKLPIPKQFLSLLRAFFSGDQTGVIEQIIPNDILLNASRHLTLACREIVQSSGFNRSFTHKMFRYLLYGCVASKYGRHKAALIFGNNEFGLSTWHYYMADTANNSQVAFIDACADVLDLEFERSFTYSDGALIVGSRLGINKTVFSEHLINRVDALNDALKKVRKCRSLSDLRETYNQLVSYTILMFSVVTSHRRNKSMFVEHYCWNDDYTSVLVADKIHFGESATRIIPVPELMTRQIQNTLGWLEQIIKCARLLDKKAAVKLKASIHRDSYASFLGLWQDDGTFDTPSTAQIEVFMGQDWSLPQNAMRHLSYHMLFSYEEGTPFLDHQMGHISADMHSFQNTSLMQHDCPEVEVHRNAISRCLDELGFSLLARTSFSHSKMYNKGQFLPKSVSKKTHAKSKAINQEMQSALKSVLDNAITKNRDFYEVLAEFYREDPYIHEQALILVNNAKMKADIQEIISNDDFNAALCRYFKKSPVAQAVLPYDVMLCERHYSKIQASFYDFAEVLLDFHKKVSVETLSNILLFSMILDGTGVLSPLNLYKTVAISSVKYRNGYLTADIESKGLVLFGGLSALLLAMLVKKADKQCILLYPKGLEDLMNGRCSEIEVDKSVDVIFNKFTSLLRQLHNKKMTFSKLFQLIDHAPRLSETGCLYGLRQGTLKVKGLTEHTLLRMLNREHRYIMPSSKVSHMSLVPERTFLKKVVRTNEYYKKFMSEFRQKFEHYPGTSKEKIKSFWQELISSDDSKNLSDLVKNSQELPEIVVLILTWLYSASGRKGQRYGGLASSSITTYFSKLVPGLCEFAANKSFTTFDYEDLLEVYQNVIDAGEVVNRAERAKILADFHSQIQKHFGIIQVDFHDLDVDANEDNKTGRLIMPWEYDQALSILLTDKDLTIEERYTNAAILILCCRLGLRREEIRRLKLRDFSVQDQVLYVRTNRISSETVRVKSKSGNRRIPYFLYLSQTERLILESHIDKAKQQGSRSIPLFFDSMNPSELRHMDNQFSRVIECLKLVTGDPDMRLHDGRHTCISFAATALILNDKQCDPIARVVKEWIRTDTFSEYQQRFTEVAIATPTTRHALLPALALMIGHSSATTTLSSYTHLMDYWKWLSIENDFKKIKKLDSTLSKLIRVNRKRFTEMKSEQGLSASYVVLKKTQKKSPLEGGTYQIESFDQKPVLSARDKNSISTHVIQIQKMERALRYLEDVDRQAREAPDLNPVQPSELQYGLTHQYVSKIRQAYQSVLVNEVSYRAYQIPSNEEGVDFIGQSRLYEARNYFKDPVFYQLLIHLIQCKQKSQNALTALMQAWEQSWYDSMKKIFIPTFQMNEANAAFKGCQLSIKFATNKINRRVGGAVFKSCAIEQLKMLGETVSIHQFSHAMFLLKLLEKH</sequence>
<dbReference type="InterPro" id="IPR011010">
    <property type="entry name" value="DNA_brk_join_enz"/>
</dbReference>
<dbReference type="SUPFAM" id="SSF56349">
    <property type="entry name" value="DNA breaking-rejoining enzymes"/>
    <property type="match status" value="1"/>
</dbReference>
<gene>
    <name evidence="3" type="ORF">MP3633_1626</name>
</gene>
<dbReference type="Gene3D" id="1.10.443.10">
    <property type="entry name" value="Intergrase catalytic core"/>
    <property type="match status" value="1"/>
</dbReference>
<evidence type="ECO:0000313" key="4">
    <source>
        <dbReference type="Proteomes" id="UP000509371"/>
    </source>
</evidence>
<accession>A0A859CV25</accession>
<evidence type="ECO:0000256" key="1">
    <source>
        <dbReference type="ARBA" id="ARBA00023172"/>
    </source>
</evidence>
<dbReference type="PROSITE" id="PS51898">
    <property type="entry name" value="TYR_RECOMBINASE"/>
    <property type="match status" value="1"/>
</dbReference>
<protein>
    <submittedName>
        <fullName evidence="3">Integrase</fullName>
    </submittedName>
</protein>